<keyword evidence="2" id="KW-0472">Membrane</keyword>
<comment type="caution">
    <text evidence="3">The sequence shown here is derived from an EMBL/GenBank/DDBJ whole genome shotgun (WGS) entry which is preliminary data.</text>
</comment>
<feature type="transmembrane region" description="Helical" evidence="2">
    <location>
        <begin position="181"/>
        <end position="198"/>
    </location>
</feature>
<name>A0ABS6ER33_9FIRM</name>
<feature type="region of interest" description="Disordered" evidence="1">
    <location>
        <begin position="308"/>
        <end position="327"/>
    </location>
</feature>
<organism evidence="3 4">
    <name type="scientific">Butyricicoccus intestinisimiae</name>
    <dbReference type="NCBI Taxonomy" id="2841509"/>
    <lineage>
        <taxon>Bacteria</taxon>
        <taxon>Bacillati</taxon>
        <taxon>Bacillota</taxon>
        <taxon>Clostridia</taxon>
        <taxon>Eubacteriales</taxon>
        <taxon>Butyricicoccaceae</taxon>
        <taxon>Butyricicoccus</taxon>
    </lineage>
</organism>
<feature type="compositionally biased region" description="Acidic residues" evidence="1">
    <location>
        <begin position="342"/>
        <end position="351"/>
    </location>
</feature>
<reference evidence="3 4" key="1">
    <citation type="submission" date="2021-06" db="EMBL/GenBank/DDBJ databases">
        <authorList>
            <person name="Sun Q."/>
            <person name="Li D."/>
        </authorList>
    </citation>
    <scope>NUCLEOTIDE SEQUENCE [LARGE SCALE GENOMIC DNA]</scope>
    <source>
        <strain evidence="3 4">MSJd-7</strain>
    </source>
</reference>
<dbReference type="RefSeq" id="WP_216469801.1">
    <property type="nucleotide sequence ID" value="NZ_JAHLQI010000002.1"/>
</dbReference>
<feature type="region of interest" description="Disordered" evidence="1">
    <location>
        <begin position="342"/>
        <end position="362"/>
    </location>
</feature>
<accession>A0ABS6ER33</accession>
<sequence>MNVSINSAFEIALQTAASLYEGTLAKLLLLLVLGVLCFTGCWIVRWVSALYGAVTGVCLGICLTGVLGSLGVANGGLAWSSAAMLVLGIVLGIIAYRVTHLGVFLACGMLGALIGYVPGAFVEQVVDGGLMLVLLACFVLFGVTGVLFRVPAYLIATSLLGIPAGIVLAQLLSIASVPVQIGLGVVLTIAGFAAQTLIPHCMQERLRRAEEAMQDTDPHMQIAEEPEQPDTIDTISDTVAQHIGFSDSIRPPFLFAEKQEQEVQEPEQAEDCTMAIPKPELSEKPDEPEEVDTSTMFLPKADIIQQEQPEQMQQPDEQPEPDEQPDQKKSLFADMFDMFQEEADEPEEYEPEPVLAEQRPAQPAEKFSLEQLLMDDEGAVNPVKRAEPQERPDEQPEPPEQKPELTPEQAEQRKQRVLTAVFAVVIVAASLVFAAFGVQHVEVLLALCFCMYLGMRYRLAAFGFAVLAVRRLYDAIVLLMQGGHLLEALTDGCICVIFITLTLHMLRTYANSKNQADADETE</sequence>
<feature type="transmembrane region" description="Helical" evidence="2">
    <location>
        <begin position="50"/>
        <end position="71"/>
    </location>
</feature>
<feature type="transmembrane region" description="Helical" evidence="2">
    <location>
        <begin position="444"/>
        <end position="467"/>
    </location>
</feature>
<proteinExistence type="predicted"/>
<keyword evidence="2" id="KW-1133">Transmembrane helix</keyword>
<feature type="transmembrane region" description="Helical" evidence="2">
    <location>
        <begin position="128"/>
        <end position="148"/>
    </location>
</feature>
<evidence type="ECO:0000313" key="4">
    <source>
        <dbReference type="Proteomes" id="UP000783588"/>
    </source>
</evidence>
<feature type="transmembrane region" description="Helical" evidence="2">
    <location>
        <begin position="77"/>
        <end position="96"/>
    </location>
</feature>
<evidence type="ECO:0000313" key="3">
    <source>
        <dbReference type="EMBL" id="MBU5490159.1"/>
    </source>
</evidence>
<gene>
    <name evidence="3" type="ORF">KQI75_05915</name>
</gene>
<evidence type="ECO:0000256" key="1">
    <source>
        <dbReference type="SAM" id="MobiDB-lite"/>
    </source>
</evidence>
<feature type="transmembrane region" description="Helical" evidence="2">
    <location>
        <begin position="103"/>
        <end position="122"/>
    </location>
</feature>
<feature type="transmembrane region" description="Helical" evidence="2">
    <location>
        <begin position="24"/>
        <end position="43"/>
    </location>
</feature>
<keyword evidence="4" id="KW-1185">Reference proteome</keyword>
<dbReference type="EMBL" id="JAHLQI010000002">
    <property type="protein sequence ID" value="MBU5490159.1"/>
    <property type="molecule type" value="Genomic_DNA"/>
</dbReference>
<keyword evidence="2" id="KW-0812">Transmembrane</keyword>
<protein>
    <submittedName>
        <fullName evidence="3">TMEM198/TM7SF3 family protein</fullName>
    </submittedName>
</protein>
<feature type="region of interest" description="Disordered" evidence="1">
    <location>
        <begin position="259"/>
        <end position="293"/>
    </location>
</feature>
<feature type="transmembrane region" description="Helical" evidence="2">
    <location>
        <begin position="488"/>
        <end position="506"/>
    </location>
</feature>
<evidence type="ECO:0000256" key="2">
    <source>
        <dbReference type="SAM" id="Phobius"/>
    </source>
</evidence>
<feature type="transmembrane region" description="Helical" evidence="2">
    <location>
        <begin position="153"/>
        <end position="175"/>
    </location>
</feature>
<dbReference type="Proteomes" id="UP000783588">
    <property type="component" value="Unassembled WGS sequence"/>
</dbReference>
<feature type="transmembrane region" description="Helical" evidence="2">
    <location>
        <begin position="417"/>
        <end position="438"/>
    </location>
</feature>
<feature type="region of interest" description="Disordered" evidence="1">
    <location>
        <begin position="385"/>
        <end position="410"/>
    </location>
</feature>